<dbReference type="InterPro" id="IPR050955">
    <property type="entry name" value="Plant_Biomass_Hydrol_Est"/>
</dbReference>
<evidence type="ECO:0000313" key="5">
    <source>
        <dbReference type="Proteomes" id="UP000798808"/>
    </source>
</evidence>
<dbReference type="PANTHER" id="PTHR43037:SF1">
    <property type="entry name" value="BLL1128 PROTEIN"/>
    <property type="match status" value="1"/>
</dbReference>
<dbReference type="SUPFAM" id="SSF49299">
    <property type="entry name" value="PKD domain"/>
    <property type="match status" value="1"/>
</dbReference>
<evidence type="ECO:0000259" key="3">
    <source>
        <dbReference type="PROSITE" id="PS50093"/>
    </source>
</evidence>
<sequence length="650" mass="71456">MRLLIKLTICFTLAYSTSYALNMTVGTADTVEYLIFTPPSYDGTQAYPLLVYLHGAQAIGPDISCSVGKGLPGAIRNNSFFNDIPMIIVAPHVKKGDKCSSLDNNDYEWNTAMVNNVIDHIISNYNINENRIFGSGISLGAKGLWDYVLDYPDRMTGIVPFSGNAPIEDICSLDEVAVWAFHGEVDGLIPPTGGTDRKGSQTVVNELNNCSNSPYIPAYLTLLTSKGHNGWDQVYDLSSGYNIYEWLLALKRNVSTDYTPLVNLGPDKSFVNPPHAFNIKSFAYDPNGSIVNYDWDVDGPVQTTNSGQPNLAVNLSTPGNYNVTLTVTDNEGNTSSDQAVITVLSSAASAPQITELRLYHGNTDLGPITNNQVVNLDSYDATLLDVVATTANLNARASVRFSLNNNHNFTSLNDNNINSAYSIGNNNHKSYIPTPGQHTITATAYGDRNEIDQGISYEVTLTYSNGPLPIKLLDFSASVKGDKVTLYWATTEEINNSHFEIYQGLGNAKSMDKIAEIPRVSHQQEINRYSYIIEDVPCGKLYYQLRNVDLDGQQDLSEIIHIKHVKNNCSARIYPNPVINNSFVYESRTHNSNTDLILINSSGMAVRQYTISQAEGNKTILDTSGIPPGIYYLQSENGVLQTQKLVINPQ</sequence>
<feature type="signal peptide" evidence="2">
    <location>
        <begin position="1"/>
        <end position="22"/>
    </location>
</feature>
<dbReference type="Proteomes" id="UP000798808">
    <property type="component" value="Unassembled WGS sequence"/>
</dbReference>
<dbReference type="InterPro" id="IPR035986">
    <property type="entry name" value="PKD_dom_sf"/>
</dbReference>
<dbReference type="InterPro" id="IPR013783">
    <property type="entry name" value="Ig-like_fold"/>
</dbReference>
<dbReference type="NCBIfam" id="TIGR04183">
    <property type="entry name" value="Por_Secre_tail"/>
    <property type="match status" value="1"/>
</dbReference>
<protein>
    <submittedName>
        <fullName evidence="4">PKD domain-containing protein</fullName>
    </submittedName>
</protein>
<comment type="caution">
    <text evidence="4">The sequence shown here is derived from an EMBL/GenBank/DDBJ whole genome shotgun (WGS) entry which is preliminary data.</text>
</comment>
<dbReference type="PANTHER" id="PTHR43037">
    <property type="entry name" value="UNNAMED PRODUCT-RELATED"/>
    <property type="match status" value="1"/>
</dbReference>
<dbReference type="PROSITE" id="PS50093">
    <property type="entry name" value="PKD"/>
    <property type="match status" value="1"/>
</dbReference>
<organism evidence="4 5">
    <name type="scientific">Fulvivirga kasyanovii</name>
    <dbReference type="NCBI Taxonomy" id="396812"/>
    <lineage>
        <taxon>Bacteria</taxon>
        <taxon>Pseudomonadati</taxon>
        <taxon>Bacteroidota</taxon>
        <taxon>Cytophagia</taxon>
        <taxon>Cytophagales</taxon>
        <taxon>Fulvivirgaceae</taxon>
        <taxon>Fulvivirga</taxon>
    </lineage>
</organism>
<dbReference type="SUPFAM" id="SSF53474">
    <property type="entry name" value="alpha/beta-Hydrolases"/>
    <property type="match status" value="1"/>
</dbReference>
<dbReference type="RefSeq" id="WP_155171377.1">
    <property type="nucleotide sequence ID" value="NZ_BAAAFL010000009.1"/>
</dbReference>
<feature type="chain" id="PRO_5045892429" evidence="2">
    <location>
        <begin position="23"/>
        <end position="650"/>
    </location>
</feature>
<dbReference type="InterPro" id="IPR000601">
    <property type="entry name" value="PKD_dom"/>
</dbReference>
<proteinExistence type="predicted"/>
<reference evidence="4 5" key="1">
    <citation type="submission" date="2019-02" db="EMBL/GenBank/DDBJ databases">
        <authorList>
            <person name="Goldberg S.R."/>
            <person name="Haltli B.A."/>
            <person name="Correa H."/>
            <person name="Russell K.G."/>
        </authorList>
    </citation>
    <scope>NUCLEOTIDE SEQUENCE [LARGE SCALE GENOMIC DNA]</scope>
    <source>
        <strain evidence="4 5">JCM 16186</strain>
    </source>
</reference>
<evidence type="ECO:0000256" key="1">
    <source>
        <dbReference type="ARBA" id="ARBA00022729"/>
    </source>
</evidence>
<feature type="domain" description="PKD" evidence="3">
    <location>
        <begin position="281"/>
        <end position="350"/>
    </location>
</feature>
<dbReference type="Gene3D" id="3.40.50.1820">
    <property type="entry name" value="alpha/beta hydrolase"/>
    <property type="match status" value="1"/>
</dbReference>
<keyword evidence="1 2" id="KW-0732">Signal</keyword>
<dbReference type="InterPro" id="IPR022409">
    <property type="entry name" value="PKD/Chitinase_dom"/>
</dbReference>
<dbReference type="SMART" id="SM00089">
    <property type="entry name" value="PKD"/>
    <property type="match status" value="1"/>
</dbReference>
<keyword evidence="5" id="KW-1185">Reference proteome</keyword>
<evidence type="ECO:0000313" key="4">
    <source>
        <dbReference type="EMBL" id="MTI25346.1"/>
    </source>
</evidence>
<dbReference type="EMBL" id="SMLW01000506">
    <property type="protein sequence ID" value="MTI25346.1"/>
    <property type="molecule type" value="Genomic_DNA"/>
</dbReference>
<dbReference type="InterPro" id="IPR026444">
    <property type="entry name" value="Secre_tail"/>
</dbReference>
<dbReference type="Pfam" id="PF18962">
    <property type="entry name" value="Por_Secre_tail"/>
    <property type="match status" value="1"/>
</dbReference>
<accession>A0ABW9RNT8</accession>
<dbReference type="Pfam" id="PF22352">
    <property type="entry name" value="K319L-like_PKD"/>
    <property type="match status" value="1"/>
</dbReference>
<gene>
    <name evidence="4" type="ORF">E1163_10370</name>
</gene>
<name>A0ABW9RNT8_9BACT</name>
<evidence type="ECO:0000256" key="2">
    <source>
        <dbReference type="SAM" id="SignalP"/>
    </source>
</evidence>
<dbReference type="Gene3D" id="2.60.40.10">
    <property type="entry name" value="Immunoglobulins"/>
    <property type="match status" value="1"/>
</dbReference>
<dbReference type="CDD" id="cd00146">
    <property type="entry name" value="PKD"/>
    <property type="match status" value="1"/>
</dbReference>
<dbReference type="InterPro" id="IPR029058">
    <property type="entry name" value="AB_hydrolase_fold"/>
</dbReference>